<evidence type="ECO:0000259" key="1">
    <source>
        <dbReference type="Pfam" id="PF03703"/>
    </source>
</evidence>
<dbReference type="Pfam" id="PF03703">
    <property type="entry name" value="bPH_2"/>
    <property type="match status" value="1"/>
</dbReference>
<dbReference type="EMBL" id="FNGS01000003">
    <property type="protein sequence ID" value="SDL73109.1"/>
    <property type="molecule type" value="Genomic_DNA"/>
</dbReference>
<feature type="domain" description="YdbS-like PH" evidence="1">
    <location>
        <begin position="47"/>
        <end position="116"/>
    </location>
</feature>
<dbReference type="STRING" id="563176.SAMN04488090_1585"/>
<dbReference type="AlphaFoldDB" id="A0A1G9MFW0"/>
<name>A0A1G9MFW0_9BACT</name>
<accession>A0A1G9MFW0</accession>
<dbReference type="OrthoDB" id="3378680at2"/>
<keyword evidence="3" id="KW-1185">Reference proteome</keyword>
<dbReference type="InterPro" id="IPR005182">
    <property type="entry name" value="YdbS-like_PH"/>
</dbReference>
<dbReference type="RefSeq" id="WP_093200091.1">
    <property type="nucleotide sequence ID" value="NZ_FNGS01000003.1"/>
</dbReference>
<dbReference type="PANTHER" id="PTHR37938:SF1">
    <property type="entry name" value="BLL0215 PROTEIN"/>
    <property type="match status" value="1"/>
</dbReference>
<evidence type="ECO:0000313" key="3">
    <source>
        <dbReference type="Proteomes" id="UP000198901"/>
    </source>
</evidence>
<organism evidence="2 3">
    <name type="scientific">Siphonobacter aquaeclarae</name>
    <dbReference type="NCBI Taxonomy" id="563176"/>
    <lineage>
        <taxon>Bacteria</taxon>
        <taxon>Pseudomonadati</taxon>
        <taxon>Bacteroidota</taxon>
        <taxon>Cytophagia</taxon>
        <taxon>Cytophagales</taxon>
        <taxon>Cytophagaceae</taxon>
        <taxon>Siphonobacter</taxon>
    </lineage>
</organism>
<proteinExistence type="predicted"/>
<dbReference type="Proteomes" id="UP000198901">
    <property type="component" value="Unassembled WGS sequence"/>
</dbReference>
<protein>
    <submittedName>
        <fullName evidence="2">PH domain-containing protein</fullName>
    </submittedName>
</protein>
<dbReference type="PANTHER" id="PTHR37938">
    <property type="entry name" value="BLL0215 PROTEIN"/>
    <property type="match status" value="1"/>
</dbReference>
<evidence type="ECO:0000313" key="2">
    <source>
        <dbReference type="EMBL" id="SDL73109.1"/>
    </source>
</evidence>
<reference evidence="2 3" key="1">
    <citation type="submission" date="2016-10" db="EMBL/GenBank/DDBJ databases">
        <authorList>
            <person name="de Groot N.N."/>
        </authorList>
    </citation>
    <scope>NUCLEOTIDE SEQUENCE [LARGE SCALE GENOMIC DNA]</scope>
    <source>
        <strain evidence="2 3">DSM 21668</strain>
    </source>
</reference>
<sequence>MGSYVDNHLIKDEKVEYETTHHWVIFFTWASLFTLTIAAWIRKSSNEFVITNKRLIIKTGFIARDSVELNLDKVESIQIDQSVWARMLGYGTITVHGTGVTNARYTLVSDPLEFRRKFQEQYDQYKQSRNTFN</sequence>
<gene>
    <name evidence="2" type="ORF">SAMN04488090_1585</name>
</gene>